<feature type="compositionally biased region" description="Basic and acidic residues" evidence="5">
    <location>
        <begin position="397"/>
        <end position="425"/>
    </location>
</feature>
<feature type="domain" description="C2H2-type" evidence="7">
    <location>
        <begin position="302"/>
        <end position="331"/>
    </location>
</feature>
<dbReference type="PROSITE" id="PS00028">
    <property type="entry name" value="ZINC_FINGER_C2H2_1"/>
    <property type="match status" value="1"/>
</dbReference>
<gene>
    <name evidence="8" type="ORF">Poli38472_006104</name>
</gene>
<dbReference type="AlphaFoldDB" id="A0A8K1CU33"/>
<proteinExistence type="predicted"/>
<dbReference type="InterPro" id="IPR001623">
    <property type="entry name" value="DnaJ_domain"/>
</dbReference>
<evidence type="ECO:0000259" key="7">
    <source>
        <dbReference type="PROSITE" id="PS50157"/>
    </source>
</evidence>
<dbReference type="Proteomes" id="UP000794436">
    <property type="component" value="Unassembled WGS sequence"/>
</dbReference>
<sequence length="463" mass="54511">MGVRMRCHYEVLAIERDASPKDVKKAFHLQALKFHPDKHQKNNITPEEATQRFQEIQNAYEVLSDPHERKWYDEHREQILRGDDDEDGGANENELNLFKFFSASVYTGFGDDEKSFYSVYGALFTKIDELDCDTLMTSSYTPERAPGLGNCRTSIDEVSTFYQHWMSYVTQRSFAWVDEYKTTDAPTRQIRRAMEKENKKLRDAAKKAFTAEVRELVEFVRKRDPRMIAYQKQKEQDKAEQQRLEEQRKKDKQAAYEAERLAFQQQEMERWENEKQHTSRLAEDHIQEELDRLRKKMDADMHLCDICNKSFKSTKQLKNHLTSKKHKDREIELGIVSEFDIEDALDLELQAELEEMRRAKKQEAAINLAMDELAVEDDEEESEEQRLAAERAAALEAQKEREREAAAQLRQEKDQKAADKRAERKLQRKEKKKAEVEKIVSVAKGKASKEDDDEGRKSRKKKR</sequence>
<dbReference type="EMBL" id="SPLM01000002">
    <property type="protein sequence ID" value="TMW68636.1"/>
    <property type="molecule type" value="Genomic_DNA"/>
</dbReference>
<evidence type="ECO:0000259" key="6">
    <source>
        <dbReference type="PROSITE" id="PS50076"/>
    </source>
</evidence>
<dbReference type="Pfam" id="PF00226">
    <property type="entry name" value="DnaJ"/>
    <property type="match status" value="1"/>
</dbReference>
<dbReference type="InterPro" id="IPR022755">
    <property type="entry name" value="Znf_C2H2_jaz"/>
</dbReference>
<keyword evidence="2 4" id="KW-0863">Zinc-finger</keyword>
<dbReference type="Gene3D" id="1.10.287.110">
    <property type="entry name" value="DnaJ domain"/>
    <property type="match status" value="1"/>
</dbReference>
<dbReference type="InterPro" id="IPR003604">
    <property type="entry name" value="Matrin/U1-like-C_Znf_C2H2"/>
</dbReference>
<feature type="region of interest" description="Disordered" evidence="5">
    <location>
        <begin position="373"/>
        <end position="463"/>
    </location>
</feature>
<dbReference type="InterPro" id="IPR036236">
    <property type="entry name" value="Znf_C2H2_sf"/>
</dbReference>
<evidence type="ECO:0000256" key="3">
    <source>
        <dbReference type="ARBA" id="ARBA00022833"/>
    </source>
</evidence>
<keyword evidence="3" id="KW-0862">Zinc</keyword>
<name>A0A8K1CU33_PYTOL</name>
<dbReference type="InterPro" id="IPR054076">
    <property type="entry name" value="ZUO1-like_ZHD"/>
</dbReference>
<dbReference type="SUPFAM" id="SSF57667">
    <property type="entry name" value="beta-beta-alpha zinc fingers"/>
    <property type="match status" value="1"/>
</dbReference>
<feature type="region of interest" description="Disordered" evidence="5">
    <location>
        <begin position="230"/>
        <end position="251"/>
    </location>
</feature>
<dbReference type="GO" id="GO:0008270">
    <property type="term" value="F:zinc ion binding"/>
    <property type="evidence" value="ECO:0007669"/>
    <property type="project" value="UniProtKB-KW"/>
</dbReference>
<dbReference type="CDD" id="cd06257">
    <property type="entry name" value="DnaJ"/>
    <property type="match status" value="1"/>
</dbReference>
<dbReference type="InterPro" id="IPR018253">
    <property type="entry name" value="DnaJ_domain_CS"/>
</dbReference>
<dbReference type="PROSITE" id="PS50157">
    <property type="entry name" value="ZINC_FINGER_C2H2_2"/>
    <property type="match status" value="1"/>
</dbReference>
<feature type="domain" description="J" evidence="6">
    <location>
        <begin position="7"/>
        <end position="76"/>
    </location>
</feature>
<dbReference type="InterPro" id="IPR051964">
    <property type="entry name" value="Chaperone_stress_response"/>
</dbReference>
<dbReference type="SUPFAM" id="SSF46565">
    <property type="entry name" value="Chaperone J-domain"/>
    <property type="match status" value="1"/>
</dbReference>
<dbReference type="PRINTS" id="PR00625">
    <property type="entry name" value="JDOMAIN"/>
</dbReference>
<evidence type="ECO:0000256" key="5">
    <source>
        <dbReference type="SAM" id="MobiDB-lite"/>
    </source>
</evidence>
<dbReference type="GO" id="GO:0003676">
    <property type="term" value="F:nucleic acid binding"/>
    <property type="evidence" value="ECO:0007669"/>
    <property type="project" value="InterPro"/>
</dbReference>
<protein>
    <submittedName>
        <fullName evidence="8">Uncharacterized protein</fullName>
    </submittedName>
</protein>
<dbReference type="InterPro" id="IPR013087">
    <property type="entry name" value="Znf_C2H2_type"/>
</dbReference>
<dbReference type="SMART" id="SM00451">
    <property type="entry name" value="ZnF_U1"/>
    <property type="match status" value="1"/>
</dbReference>
<evidence type="ECO:0000313" key="8">
    <source>
        <dbReference type="EMBL" id="TMW68636.1"/>
    </source>
</evidence>
<evidence type="ECO:0000256" key="1">
    <source>
        <dbReference type="ARBA" id="ARBA00022723"/>
    </source>
</evidence>
<comment type="caution">
    <text evidence="8">The sequence shown here is derived from an EMBL/GenBank/DDBJ whole genome shotgun (WGS) entry which is preliminary data.</text>
</comment>
<accession>A0A8K1CU33</accession>
<dbReference type="SMART" id="SM00271">
    <property type="entry name" value="DnaJ"/>
    <property type="match status" value="1"/>
</dbReference>
<feature type="compositionally biased region" description="Acidic residues" evidence="5">
    <location>
        <begin position="373"/>
        <end position="383"/>
    </location>
</feature>
<evidence type="ECO:0000256" key="4">
    <source>
        <dbReference type="PROSITE-ProRule" id="PRU00042"/>
    </source>
</evidence>
<evidence type="ECO:0000256" key="2">
    <source>
        <dbReference type="ARBA" id="ARBA00022771"/>
    </source>
</evidence>
<keyword evidence="9" id="KW-1185">Reference proteome</keyword>
<evidence type="ECO:0000313" key="9">
    <source>
        <dbReference type="Proteomes" id="UP000794436"/>
    </source>
</evidence>
<reference evidence="8" key="1">
    <citation type="submission" date="2019-03" db="EMBL/GenBank/DDBJ databases">
        <title>Long read genome sequence of the mycoparasitic Pythium oligandrum ATCC 38472 isolated from sugarbeet rhizosphere.</title>
        <authorList>
            <person name="Gaulin E."/>
        </authorList>
    </citation>
    <scope>NUCLEOTIDE SEQUENCE</scope>
    <source>
        <strain evidence="8">ATCC 38472_TT</strain>
    </source>
</reference>
<dbReference type="OrthoDB" id="10250354at2759"/>
<dbReference type="PROSITE" id="PS00636">
    <property type="entry name" value="DNAJ_1"/>
    <property type="match status" value="1"/>
</dbReference>
<dbReference type="Gene3D" id="3.30.160.60">
    <property type="entry name" value="Classic Zinc Finger"/>
    <property type="match status" value="1"/>
</dbReference>
<dbReference type="PANTHER" id="PTHR44029:SF1">
    <property type="entry name" value="DNAJ HOMOLOG SUBFAMILY C MEMBER 21"/>
    <property type="match status" value="1"/>
</dbReference>
<dbReference type="Pfam" id="PF21884">
    <property type="entry name" value="ZUO1-like_ZHD"/>
    <property type="match status" value="1"/>
</dbReference>
<dbReference type="InterPro" id="IPR036869">
    <property type="entry name" value="J_dom_sf"/>
</dbReference>
<dbReference type="Pfam" id="PF12171">
    <property type="entry name" value="zf-C2H2_jaz"/>
    <property type="match status" value="1"/>
</dbReference>
<dbReference type="PROSITE" id="PS50076">
    <property type="entry name" value="DNAJ_2"/>
    <property type="match status" value="1"/>
</dbReference>
<dbReference type="GO" id="GO:0005737">
    <property type="term" value="C:cytoplasm"/>
    <property type="evidence" value="ECO:0007669"/>
    <property type="project" value="TreeGrafter"/>
</dbReference>
<organism evidence="8 9">
    <name type="scientific">Pythium oligandrum</name>
    <name type="common">Mycoparasitic fungus</name>
    <dbReference type="NCBI Taxonomy" id="41045"/>
    <lineage>
        <taxon>Eukaryota</taxon>
        <taxon>Sar</taxon>
        <taxon>Stramenopiles</taxon>
        <taxon>Oomycota</taxon>
        <taxon>Peronosporomycetes</taxon>
        <taxon>Pythiales</taxon>
        <taxon>Pythiaceae</taxon>
        <taxon>Pythium</taxon>
    </lineage>
</organism>
<keyword evidence="1" id="KW-0479">Metal-binding</keyword>
<dbReference type="PANTHER" id="PTHR44029">
    <property type="entry name" value="DNAJ HOMOLOG SUBFAMILY C MEMBER 21"/>
    <property type="match status" value="1"/>
</dbReference>